<dbReference type="EMBL" id="JACICB010000003">
    <property type="protein sequence ID" value="MBB3704729.1"/>
    <property type="molecule type" value="Genomic_DNA"/>
</dbReference>
<keyword evidence="3 4" id="KW-0732">Signal</keyword>
<evidence type="ECO:0000313" key="9">
    <source>
        <dbReference type="Proteomes" id="UP000577697"/>
    </source>
</evidence>
<evidence type="ECO:0000256" key="2">
    <source>
        <dbReference type="ARBA" id="ARBA00007639"/>
    </source>
</evidence>
<name>A0AAC8YQR3_AMIAI</name>
<keyword evidence="9" id="KW-1185">Reference proteome</keyword>
<dbReference type="Proteomes" id="UP000075755">
    <property type="component" value="Chromosome"/>
</dbReference>
<sequence length="354" mass="37657">MMISRLRRLSLAALAATAFSTVLHAQSPQTAPADSQKHAAALVEFDKAGVKADKTYRIAYLTECVDNPYCVQRLNGIKDAVAKFGLELKVFDAQWSLVSQTKTAQNAVAENFDGYIFGPLAGAPSCALWKSTLVPTGKPVATVTVPMCGDADYTPGLAGTITMQGPVHYQQLVDHAFASCTDKCQVAAIGGFVGSDLQNYWEAAIRNAAEKYPNAQVVVQEAANFDPRIAFQKTQDALTAHPDITVVVSNWDDMTRGIEQGVNASGRKAGTDVRIYSAGANKDTVAKIKAGSINASIALLPYEEGYYATITVLMGILGKGINGYVDEADLPEIVSTTGTTLITPENAAGYTAKY</sequence>
<reference evidence="6 8" key="1">
    <citation type="submission" date="2016-03" db="EMBL/GenBank/DDBJ databases">
        <title>Complete genome of Aminobacter aminovorans KCTC 2477.</title>
        <authorList>
            <person name="Kim K.M."/>
        </authorList>
    </citation>
    <scope>NUCLEOTIDE SEQUENCE [LARGE SCALE GENOMIC DNA]</scope>
    <source>
        <strain evidence="6 8">KCTC 2477</strain>
    </source>
</reference>
<dbReference type="PANTHER" id="PTHR46847">
    <property type="entry name" value="D-ALLOSE-BINDING PERIPLASMIC PROTEIN-RELATED"/>
    <property type="match status" value="1"/>
</dbReference>
<organism evidence="6 8">
    <name type="scientific">Aminobacter aminovorans</name>
    <name type="common">Chelatobacter heintzii</name>
    <dbReference type="NCBI Taxonomy" id="83263"/>
    <lineage>
        <taxon>Bacteria</taxon>
        <taxon>Pseudomonadati</taxon>
        <taxon>Pseudomonadota</taxon>
        <taxon>Alphaproteobacteria</taxon>
        <taxon>Hyphomicrobiales</taxon>
        <taxon>Phyllobacteriaceae</taxon>
        <taxon>Aminobacter</taxon>
    </lineage>
</organism>
<evidence type="ECO:0000256" key="1">
    <source>
        <dbReference type="ARBA" id="ARBA00004196"/>
    </source>
</evidence>
<evidence type="ECO:0000259" key="5">
    <source>
        <dbReference type="Pfam" id="PF13407"/>
    </source>
</evidence>
<feature type="signal peptide" evidence="4">
    <location>
        <begin position="1"/>
        <end position="25"/>
    </location>
</feature>
<dbReference type="Proteomes" id="UP000577697">
    <property type="component" value="Unassembled WGS sequence"/>
</dbReference>
<comment type="subcellular location">
    <subcellularLocation>
        <location evidence="1">Cell envelope</location>
    </subcellularLocation>
</comment>
<evidence type="ECO:0000313" key="6">
    <source>
        <dbReference type="EMBL" id="AMS42880.1"/>
    </source>
</evidence>
<protein>
    <submittedName>
        <fullName evidence="7">ABC-type sugar transport system substrate-binding protein</fullName>
    </submittedName>
</protein>
<dbReference type="SUPFAM" id="SSF53822">
    <property type="entry name" value="Periplasmic binding protein-like I"/>
    <property type="match status" value="1"/>
</dbReference>
<feature type="chain" id="PRO_5042145764" evidence="4">
    <location>
        <begin position="26"/>
        <end position="354"/>
    </location>
</feature>
<keyword evidence="7" id="KW-0813">Transport</keyword>
<evidence type="ECO:0000256" key="3">
    <source>
        <dbReference type="ARBA" id="ARBA00022729"/>
    </source>
</evidence>
<reference evidence="7 9" key="2">
    <citation type="submission" date="2020-08" db="EMBL/GenBank/DDBJ databases">
        <title>Genomic Encyclopedia of Type Strains, Phase IV (KMG-IV): sequencing the most valuable type-strain genomes for metagenomic binning, comparative biology and taxonomic classification.</title>
        <authorList>
            <person name="Goeker M."/>
        </authorList>
    </citation>
    <scope>NUCLEOTIDE SEQUENCE [LARGE SCALE GENOMIC DNA]</scope>
    <source>
        <strain evidence="7 9">DSM 10368</strain>
    </source>
</reference>
<keyword evidence="7" id="KW-0762">Sugar transport</keyword>
<proteinExistence type="inferred from homology"/>
<dbReference type="AlphaFoldDB" id="A0AAC8YQR3"/>
<dbReference type="PANTHER" id="PTHR46847:SF1">
    <property type="entry name" value="D-ALLOSE-BINDING PERIPLASMIC PROTEIN-RELATED"/>
    <property type="match status" value="1"/>
</dbReference>
<evidence type="ECO:0000313" key="7">
    <source>
        <dbReference type="EMBL" id="MBB3704729.1"/>
    </source>
</evidence>
<dbReference type="EMBL" id="CP015005">
    <property type="protein sequence ID" value="AMS42880.1"/>
    <property type="molecule type" value="Genomic_DNA"/>
</dbReference>
<feature type="domain" description="Periplasmic binding protein" evidence="5">
    <location>
        <begin position="58"/>
        <end position="309"/>
    </location>
</feature>
<evidence type="ECO:0000256" key="4">
    <source>
        <dbReference type="SAM" id="SignalP"/>
    </source>
</evidence>
<accession>A0AAC8YQR3</accession>
<dbReference type="InterPro" id="IPR025997">
    <property type="entry name" value="SBP_2_dom"/>
</dbReference>
<dbReference type="Pfam" id="PF13407">
    <property type="entry name" value="Peripla_BP_4"/>
    <property type="match status" value="1"/>
</dbReference>
<gene>
    <name evidence="6" type="ORF">AA2016_3962</name>
    <name evidence="7" type="ORF">FHS67_001032</name>
</gene>
<dbReference type="GO" id="GO:0030313">
    <property type="term" value="C:cell envelope"/>
    <property type="evidence" value="ECO:0007669"/>
    <property type="project" value="UniProtKB-SubCell"/>
</dbReference>
<dbReference type="InterPro" id="IPR028082">
    <property type="entry name" value="Peripla_BP_I"/>
</dbReference>
<dbReference type="GO" id="GO:0030246">
    <property type="term" value="F:carbohydrate binding"/>
    <property type="evidence" value="ECO:0007669"/>
    <property type="project" value="UniProtKB-ARBA"/>
</dbReference>
<comment type="similarity">
    <text evidence="2">Belongs to the bacterial solute-binding protein 2 family.</text>
</comment>
<evidence type="ECO:0000313" key="8">
    <source>
        <dbReference type="Proteomes" id="UP000075755"/>
    </source>
</evidence>
<dbReference type="Gene3D" id="3.40.50.2300">
    <property type="match status" value="2"/>
</dbReference>
<dbReference type="KEGG" id="aak:AA2016_3962"/>
<dbReference type="CDD" id="cd01536">
    <property type="entry name" value="PBP1_ABC_sugar_binding-like"/>
    <property type="match status" value="1"/>
</dbReference>